<sequence>MRPFIRPRPVENPALRLVLLHHAGSSAMVYYPLVRLLPADWDVLLLDLPGRGSRHGEQPDREMTRVVDRVLADVTPQADGRYALFGHSMGAIVASEVARRLAGQGRPPVWVGVSGRCAPASPVDHPARLVTLDDESLLTTLVGLGGLPALIGEVPELREQFLRIVRPDLEAVASYRPRVDRSPLPCPITVFGGIDDPFAPLGSLPAWQEETVAPLRQCLFPGGHFYFADDALPEFARQLRAELHAELGTQAARAAG</sequence>
<dbReference type="InterPro" id="IPR029058">
    <property type="entry name" value="AB_hydrolase_fold"/>
</dbReference>
<dbReference type="AlphaFoldDB" id="A0A109INH5"/>
<dbReference type="RefSeq" id="WP_067303217.1">
    <property type="nucleotide sequence ID" value="NZ_LRMV01000014.1"/>
</dbReference>
<comment type="similarity">
    <text evidence="1">Belongs to the thioesterase family.</text>
</comment>
<dbReference type="PANTHER" id="PTHR11487:SF0">
    <property type="entry name" value="S-ACYL FATTY ACID SYNTHASE THIOESTERASE, MEDIUM CHAIN"/>
    <property type="match status" value="1"/>
</dbReference>
<dbReference type="Gene3D" id="3.40.50.1820">
    <property type="entry name" value="alpha/beta hydrolase"/>
    <property type="match status" value="1"/>
</dbReference>
<reference evidence="3" key="1">
    <citation type="submission" date="2016-06" db="EMBL/GenBank/DDBJ databases">
        <authorList>
            <person name="Varghese N."/>
            <person name="Submissions Spin"/>
        </authorList>
    </citation>
    <scope>NUCLEOTIDE SEQUENCE [LARGE SCALE GENOMIC DNA]</scope>
    <source>
        <strain evidence="3">DSM 44983</strain>
    </source>
</reference>
<dbReference type="InterPro" id="IPR001031">
    <property type="entry name" value="Thioesterase"/>
</dbReference>
<keyword evidence="3" id="KW-1185">Reference proteome</keyword>
<organism evidence="2 3">
    <name type="scientific">Micromonospora rifamycinica</name>
    <dbReference type="NCBI Taxonomy" id="291594"/>
    <lineage>
        <taxon>Bacteria</taxon>
        <taxon>Bacillati</taxon>
        <taxon>Actinomycetota</taxon>
        <taxon>Actinomycetes</taxon>
        <taxon>Micromonosporales</taxon>
        <taxon>Micromonosporaceae</taxon>
        <taxon>Micromonospora</taxon>
    </lineage>
</organism>
<proteinExistence type="inferred from homology"/>
<gene>
    <name evidence="2" type="ORF">GA0070623_3115</name>
</gene>
<dbReference type="SUPFAM" id="SSF53474">
    <property type="entry name" value="alpha/beta-Hydrolases"/>
    <property type="match status" value="1"/>
</dbReference>
<dbReference type="PANTHER" id="PTHR11487">
    <property type="entry name" value="THIOESTERASE"/>
    <property type="match status" value="1"/>
</dbReference>
<accession>A0A109INH5</accession>
<dbReference type="EMBL" id="LT607752">
    <property type="protein sequence ID" value="SCG65247.1"/>
    <property type="molecule type" value="Genomic_DNA"/>
</dbReference>
<evidence type="ECO:0000313" key="2">
    <source>
        <dbReference type="EMBL" id="SCG65247.1"/>
    </source>
</evidence>
<evidence type="ECO:0000256" key="1">
    <source>
        <dbReference type="ARBA" id="ARBA00007169"/>
    </source>
</evidence>
<dbReference type="Pfam" id="PF00975">
    <property type="entry name" value="Thioesterase"/>
    <property type="match status" value="1"/>
</dbReference>
<dbReference type="Proteomes" id="UP000198226">
    <property type="component" value="Chromosome I"/>
</dbReference>
<dbReference type="OrthoDB" id="8480037at2"/>
<dbReference type="GO" id="GO:0008610">
    <property type="term" value="P:lipid biosynthetic process"/>
    <property type="evidence" value="ECO:0007669"/>
    <property type="project" value="TreeGrafter"/>
</dbReference>
<protein>
    <submittedName>
        <fullName evidence="2">Surfactin synthase thioesterase subunit</fullName>
    </submittedName>
</protein>
<dbReference type="InterPro" id="IPR012223">
    <property type="entry name" value="TEII"/>
</dbReference>
<evidence type="ECO:0000313" key="3">
    <source>
        <dbReference type="Proteomes" id="UP000198226"/>
    </source>
</evidence>
<name>A0A109INH5_9ACTN</name>